<organism evidence="2">
    <name type="scientific">Populus davidiana</name>
    <dbReference type="NCBI Taxonomy" id="266767"/>
    <lineage>
        <taxon>Eukaryota</taxon>
        <taxon>Viridiplantae</taxon>
        <taxon>Streptophyta</taxon>
        <taxon>Embryophyta</taxon>
        <taxon>Tracheophyta</taxon>
        <taxon>Spermatophyta</taxon>
        <taxon>Magnoliopsida</taxon>
        <taxon>eudicotyledons</taxon>
        <taxon>Gunneridae</taxon>
        <taxon>Pentapetalae</taxon>
        <taxon>rosids</taxon>
        <taxon>fabids</taxon>
        <taxon>Malpighiales</taxon>
        <taxon>Salicaceae</taxon>
        <taxon>Saliceae</taxon>
        <taxon>Populus</taxon>
    </lineage>
</organism>
<name>A0A6M2EKJ8_9ROSI</name>
<protein>
    <submittedName>
        <fullName evidence="2">Uncharacterized protein</fullName>
    </submittedName>
</protein>
<accession>A0A6M2EKJ8</accession>
<sequence length="115" mass="13419">MQFIINRYRREVRCWILSGNEFSSGHLSRAKFSSAVRCRTPSDRDVNLSHNTTDNLRREDKPHSPFIGRQFNLPQAPISKTSKELRLRRPSSGKLSSFLQPHITKTFLWQAFPSF</sequence>
<evidence type="ECO:0000313" key="2">
    <source>
        <dbReference type="EMBL" id="NUU85694.1"/>
    </source>
</evidence>
<dbReference type="AlphaFoldDB" id="A0A6M2EKJ8"/>
<feature type="region of interest" description="Disordered" evidence="1">
    <location>
        <begin position="46"/>
        <end position="70"/>
    </location>
</feature>
<dbReference type="EMBL" id="GILB01005361">
    <property type="protein sequence ID" value="NUU85694.1"/>
    <property type="molecule type" value="Transcribed_RNA"/>
</dbReference>
<reference evidence="2" key="1">
    <citation type="submission" date="2020-03" db="EMBL/GenBank/DDBJ databases">
        <authorList>
            <person name="Zhang R."/>
        </authorList>
    </citation>
    <scope>NUCLEOTIDE SEQUENCE</scope>
</reference>
<evidence type="ECO:0000256" key="1">
    <source>
        <dbReference type="SAM" id="MobiDB-lite"/>
    </source>
</evidence>
<proteinExistence type="predicted"/>